<gene>
    <name evidence="11" type="ORF">AND_007549</name>
</gene>
<dbReference type="STRING" id="43151.W5JD47"/>
<evidence type="ECO:0000259" key="10">
    <source>
        <dbReference type="PROSITE" id="PS50238"/>
    </source>
</evidence>
<dbReference type="InterPro" id="IPR049041">
    <property type="entry name" value="RalBP1-like_Ral-bd"/>
</dbReference>
<reference evidence="11 13" key="1">
    <citation type="journal article" date="2010" name="BMC Genomics">
        <title>Combination of measures distinguishes pre-miRNAs from other stem-loops in the genome of the newly sequenced Anopheles darlingi.</title>
        <authorList>
            <person name="Mendes N.D."/>
            <person name="Freitas A.T."/>
            <person name="Vasconcelos A.T."/>
            <person name="Sagot M.F."/>
        </authorList>
    </citation>
    <scope>NUCLEOTIDE SEQUENCE</scope>
</reference>
<evidence type="ECO:0000256" key="4">
    <source>
        <dbReference type="ARBA" id="ARBA00022989"/>
    </source>
</evidence>
<dbReference type="InterPro" id="IPR008936">
    <property type="entry name" value="Rho_GTPase_activation_prot"/>
</dbReference>
<evidence type="ECO:0000313" key="11">
    <source>
        <dbReference type="EMBL" id="ETN60820.1"/>
    </source>
</evidence>
<name>W5JD47_ANODA</name>
<dbReference type="PANTHER" id="PTHR12783:SF5">
    <property type="entry name" value="RALA-BINDING PROTEIN 1"/>
    <property type="match status" value="1"/>
</dbReference>
<reference evidence="11" key="2">
    <citation type="submission" date="2010-05" db="EMBL/GenBank/DDBJ databases">
        <authorList>
            <person name="Almeida L.G."/>
            <person name="Nicolas M.F."/>
            <person name="Souza R.C."/>
            <person name="Vasconcelos A.T.R."/>
        </authorList>
    </citation>
    <scope>NUCLEOTIDE SEQUENCE</scope>
</reference>
<keyword evidence="7" id="KW-0472">Membrane</keyword>
<dbReference type="OMA" id="NDHEDRD"/>
<dbReference type="VEuPathDB" id="VectorBase:ADAR2_008421"/>
<keyword evidence="2" id="KW-0343">GTPase activation</keyword>
<dbReference type="eggNOG" id="KOG4677">
    <property type="taxonomic scope" value="Eukaryota"/>
</dbReference>
<dbReference type="GO" id="GO:0007030">
    <property type="term" value="P:Golgi organization"/>
    <property type="evidence" value="ECO:0007669"/>
    <property type="project" value="InterPro"/>
</dbReference>
<evidence type="ECO:0000313" key="13">
    <source>
        <dbReference type="Proteomes" id="UP000000673"/>
    </source>
</evidence>
<dbReference type="EMBL" id="ADMH02001863">
    <property type="protein sequence ID" value="ETN60820.1"/>
    <property type="molecule type" value="Genomic_DNA"/>
</dbReference>
<dbReference type="SMART" id="SM00324">
    <property type="entry name" value="RhoGAP"/>
    <property type="match status" value="1"/>
</dbReference>
<feature type="compositionally biased region" description="Low complexity" evidence="9">
    <location>
        <begin position="109"/>
        <end position="119"/>
    </location>
</feature>
<reference evidence="12" key="4">
    <citation type="submission" date="2015-06" db="UniProtKB">
        <authorList>
            <consortium name="EnsemblMetazoa"/>
        </authorList>
    </citation>
    <scope>IDENTIFICATION</scope>
</reference>
<dbReference type="VEuPathDB" id="VectorBase:ADAC007549"/>
<evidence type="ECO:0000256" key="7">
    <source>
        <dbReference type="ARBA" id="ARBA00023136"/>
    </source>
</evidence>
<dbReference type="SUPFAM" id="SSF48350">
    <property type="entry name" value="GTPase activation domain, GAP"/>
    <property type="match status" value="1"/>
</dbReference>
<protein>
    <recommendedName>
        <fullName evidence="10">Rho-GAP domain-containing protein</fullName>
    </recommendedName>
</protein>
<keyword evidence="4" id="KW-1133">Transmembrane helix</keyword>
<dbReference type="Pfam" id="PF09787">
    <property type="entry name" value="Golgin_A5"/>
    <property type="match status" value="1"/>
</dbReference>
<evidence type="ECO:0000256" key="2">
    <source>
        <dbReference type="ARBA" id="ARBA00022468"/>
    </source>
</evidence>
<feature type="coiled-coil region" evidence="8">
    <location>
        <begin position="445"/>
        <end position="479"/>
    </location>
</feature>
<dbReference type="Proteomes" id="UP000000673">
    <property type="component" value="Unassembled WGS sequence"/>
</dbReference>
<feature type="coiled-coil region" evidence="8">
    <location>
        <begin position="152"/>
        <end position="390"/>
    </location>
</feature>
<evidence type="ECO:0000256" key="3">
    <source>
        <dbReference type="ARBA" id="ARBA00022692"/>
    </source>
</evidence>
<dbReference type="Gene3D" id="1.20.58.90">
    <property type="match status" value="1"/>
</dbReference>
<dbReference type="eggNOG" id="KOG4370">
    <property type="taxonomic scope" value="Eukaryota"/>
</dbReference>
<dbReference type="InterPro" id="IPR000198">
    <property type="entry name" value="RhoGAP_dom"/>
</dbReference>
<dbReference type="PROSITE" id="PS50238">
    <property type="entry name" value="RHOGAP"/>
    <property type="match status" value="1"/>
</dbReference>
<evidence type="ECO:0000313" key="12">
    <source>
        <dbReference type="EnsemblMetazoa" id="ADAC007549-PA"/>
    </source>
</evidence>
<feature type="region of interest" description="Disordered" evidence="9">
    <location>
        <begin position="26"/>
        <end position="125"/>
    </location>
</feature>
<evidence type="ECO:0000256" key="5">
    <source>
        <dbReference type="ARBA" id="ARBA00023034"/>
    </source>
</evidence>
<keyword evidence="13" id="KW-1185">Reference proteome</keyword>
<dbReference type="GO" id="GO:0007264">
    <property type="term" value="P:small GTPase-mediated signal transduction"/>
    <property type="evidence" value="ECO:0007669"/>
    <property type="project" value="InterPro"/>
</dbReference>
<keyword evidence="3" id="KW-0812">Transmembrane</keyword>
<keyword evidence="5" id="KW-0333">Golgi apparatus</keyword>
<evidence type="ECO:0000256" key="1">
    <source>
        <dbReference type="ARBA" id="ARBA00004394"/>
    </source>
</evidence>
<feature type="region of interest" description="Disordered" evidence="9">
    <location>
        <begin position="561"/>
        <end position="700"/>
    </location>
</feature>
<comment type="subcellular location">
    <subcellularLocation>
        <location evidence="1">Golgi apparatus membrane</location>
    </subcellularLocation>
</comment>
<dbReference type="InterPro" id="IPR039767">
    <property type="entry name" value="RALBP1"/>
</dbReference>
<feature type="compositionally biased region" description="Polar residues" evidence="9">
    <location>
        <begin position="46"/>
        <end position="66"/>
    </location>
</feature>
<dbReference type="GO" id="GO:0005096">
    <property type="term" value="F:GTPase activator activity"/>
    <property type="evidence" value="ECO:0007669"/>
    <property type="project" value="UniProtKB-KW"/>
</dbReference>
<dbReference type="PANTHER" id="PTHR12783">
    <property type="entry name" value="RALA BINDING PROTEIN 1 RALBP1"/>
    <property type="match status" value="1"/>
</dbReference>
<evidence type="ECO:0000256" key="9">
    <source>
        <dbReference type="SAM" id="MobiDB-lite"/>
    </source>
</evidence>
<proteinExistence type="predicted"/>
<dbReference type="Gene3D" id="1.10.555.10">
    <property type="entry name" value="Rho GTPase activation protein"/>
    <property type="match status" value="1"/>
</dbReference>
<dbReference type="Pfam" id="PF20924">
    <property type="entry name" value="RLIP76_Ral-bd"/>
    <property type="match status" value="1"/>
</dbReference>
<organism evidence="11">
    <name type="scientific">Anopheles darlingi</name>
    <name type="common">Mosquito</name>
    <dbReference type="NCBI Taxonomy" id="43151"/>
    <lineage>
        <taxon>Eukaryota</taxon>
        <taxon>Metazoa</taxon>
        <taxon>Ecdysozoa</taxon>
        <taxon>Arthropoda</taxon>
        <taxon>Hexapoda</taxon>
        <taxon>Insecta</taxon>
        <taxon>Pterygota</taxon>
        <taxon>Neoptera</taxon>
        <taxon>Endopterygota</taxon>
        <taxon>Diptera</taxon>
        <taxon>Nematocera</taxon>
        <taxon>Culicoidea</taxon>
        <taxon>Culicidae</taxon>
        <taxon>Anophelinae</taxon>
        <taxon>Anopheles</taxon>
    </lineage>
</organism>
<dbReference type="GO" id="GO:0000139">
    <property type="term" value="C:Golgi membrane"/>
    <property type="evidence" value="ECO:0007669"/>
    <property type="project" value="UniProtKB-SubCell"/>
</dbReference>
<dbReference type="AlphaFoldDB" id="W5JD47"/>
<dbReference type="EnsemblMetazoa" id="ADAC007549-RA">
    <property type="protein sequence ID" value="ADAC007549-PA"/>
    <property type="gene ID" value="ADAC007549"/>
</dbReference>
<feature type="compositionally biased region" description="Basic and acidic residues" evidence="9">
    <location>
        <begin position="634"/>
        <end position="692"/>
    </location>
</feature>
<dbReference type="Pfam" id="PF00620">
    <property type="entry name" value="RhoGAP"/>
    <property type="match status" value="1"/>
</dbReference>
<accession>W5JD47</accession>
<evidence type="ECO:0000256" key="6">
    <source>
        <dbReference type="ARBA" id="ARBA00023054"/>
    </source>
</evidence>
<feature type="compositionally biased region" description="Basic and acidic residues" evidence="9">
    <location>
        <begin position="565"/>
        <end position="591"/>
    </location>
</feature>
<dbReference type="HOGENOM" id="CLU_270040_0_0_1"/>
<dbReference type="InterPro" id="IPR019177">
    <property type="entry name" value="Golgin_subfamily_A_member_5"/>
</dbReference>
<dbReference type="GO" id="GO:0031267">
    <property type="term" value="F:small GTPase binding"/>
    <property type="evidence" value="ECO:0007669"/>
    <property type="project" value="InterPro"/>
</dbReference>
<feature type="domain" description="Rho-GAP" evidence="10">
    <location>
        <begin position="718"/>
        <end position="912"/>
    </location>
</feature>
<dbReference type="VEuPathDB" id="VectorBase:ADAR2_011029"/>
<reference evidence="11" key="3">
    <citation type="journal article" date="2013" name="Nucleic Acids Res.">
        <title>The genome of Anopheles darlingi, the main neotropical malaria vector.</title>
        <authorList>
            <person name="Marinotti O."/>
            <person name="Cerqueira G.C."/>
            <person name="de Almeida L.G."/>
            <person name="Ferro M.I."/>
            <person name="Loreto E.L."/>
            <person name="Zaha A."/>
            <person name="Teixeira S.M."/>
            <person name="Wespiser A.R."/>
            <person name="Almeida E Silva A."/>
            <person name="Schlindwein A.D."/>
            <person name="Pacheco A.C."/>
            <person name="Silva A.L."/>
            <person name="Graveley B.R."/>
            <person name="Walenz B.P."/>
            <person name="Lima Bde A."/>
            <person name="Ribeiro C.A."/>
            <person name="Nunes-Silva C.G."/>
            <person name="de Carvalho C.R."/>
            <person name="Soares C.M."/>
            <person name="de Menezes C.B."/>
            <person name="Matiolli C."/>
            <person name="Caffrey D."/>
            <person name="Araujo D.A."/>
            <person name="de Oliveira D.M."/>
            <person name="Golenbock D."/>
            <person name="Grisard E.C."/>
            <person name="Fantinatti-Garboggini F."/>
            <person name="de Carvalho F.M."/>
            <person name="Barcellos F.G."/>
            <person name="Prosdocimi F."/>
            <person name="May G."/>
            <person name="Azevedo Junior G.M."/>
            <person name="Guimaraes G.M."/>
            <person name="Goldman G.H."/>
            <person name="Padilha I.Q."/>
            <person name="Batista Jda S."/>
            <person name="Ferro J.A."/>
            <person name="Ribeiro J.M."/>
            <person name="Fietto J.L."/>
            <person name="Dabbas K.M."/>
            <person name="Cerdeira L."/>
            <person name="Agnez-Lima L.F."/>
            <person name="Brocchi M."/>
            <person name="de Carvalho M.O."/>
            <person name="Teixeira Mde M."/>
            <person name="Diniz Maia Mde M."/>
            <person name="Goldman M.H."/>
            <person name="Cruz Schneider M.P."/>
            <person name="Felipe M.S."/>
            <person name="Hungria M."/>
            <person name="Nicolas M.F."/>
            <person name="Pereira M."/>
            <person name="Montes M.A."/>
            <person name="Cantao M.E."/>
            <person name="Vincentz M."/>
            <person name="Rafael M.S."/>
            <person name="Silverman N."/>
            <person name="Stoco P.H."/>
            <person name="Souza R.C."/>
            <person name="Vicentini R."/>
            <person name="Gazzinelli R.T."/>
            <person name="Neves Rde O."/>
            <person name="Silva R."/>
            <person name="Astolfi-Filho S."/>
            <person name="Maciel T.E."/>
            <person name="Urmenyi T.P."/>
            <person name="Tadei W.P."/>
            <person name="Camargo E.P."/>
            <person name="de Vasconcelos A.T."/>
        </authorList>
    </citation>
    <scope>NUCLEOTIDE SEQUENCE</scope>
</reference>
<keyword evidence="6 8" id="KW-0175">Coiled coil</keyword>
<sequence>MSWLQDLAGRAENILTKIDQNAATVLQTRPDSDDVDGSTPLMEVSVTKSESAPQNTPKPRNITKTSHLVVRSPKRMGKSASNSSFDRSIANDQDMEDTLSSKSERQNFSETSSRRSSISSKKEGTVIDMSTMPIAAPIPAGHEFSYSIEKELAATKIILAEVKSERDELKTELDNALSQLSNGETEAKLMQLEALCESLAEEKNDLSAKLLNIEEANGKYVKSISELESTVAKHMQSEQELQTKLEMAKLEAENAMSELQQYRVRAHATLQLKEKTIDQLKEQITNIDRSEQGTVNGGLSNSEQILQIELEQTRQEKSNLVDELNALNERIKQREGQWLATEEKLKMTVNNLEKHLQQSQQQSTFETDRFLQLEDDFKIKQKELASAREELIKQRTSFTARVYEKDSEIKKLRSKIQNRPASPSSDVEDRLASLTQSLVQKQTTLETITAERNALRLQLEKLESQYRSTASQVRQQRAVYLNSNVTDDAKSQVPNFMVENPFDNNVARRMKRAYSSLDSIGIRLGVFLRRYPLIRILVIFYVVILHLPDCVEKDFPGLYASEAGGKSKKDEKDFSDADPEKVSKKELLIGRRKDKKEKKTAYATLEGESSPEEELETKSPSKTKKSKTFKFPSKSKEKREKSREKERPEPTAKVEDVGKTPDKTEKDKEKDKKKDKEKKEKEKKEKSKDKKEKKLKQGSVSEEVLELGDAQPIFGVSLGLANERSRCHDGVNLPLVVRDCIDYLQEHGLQSDQIYKVEAVKTKLQQLKRTYNNREGSCVAEMDVPIACGLLKMFLRELPEPILTTDLSSRFEEVASHSQVSQQEQELVSLVEQLPSCNRTLLSWMFMHVDAVTQNEDYTKMNAQNIAMLLSPTLQMSHRLFVAVLCHCSTLFADTTLHKYVPPLTASSPNLPETPEEISNELRKQESLLAQIHAEMNAGFVTKKREEQLWEVQRIITQLKRKLRTFEKKSDCLQKSLDDTVDGDISIDLNLQKGKFSCSDDESSIKTVTAISTESAANTETKNTPQETPEQTVAIGERKKSITDSPTDAGAMSGGETTVVTAAQPQQHGTSVESVKVSDKVTVTDNGFLLLPQNHPEYLTLIRLQLENQELVNWKAQLQSRIQAERNEIVKMKKLLITDGVSTQGTGTIGLLDTSVAASEEYERLVAQYVKENALLDQKRQMLAKEIFEENKNLIQMQVDLALNRYKI</sequence>
<dbReference type="FunFam" id="1.20.58.90:FF:000001">
    <property type="entry name" value="ralA-binding protein 1"/>
    <property type="match status" value="1"/>
</dbReference>
<dbReference type="FunCoup" id="W5JD47">
    <property type="interactions" value="53"/>
</dbReference>
<evidence type="ECO:0000256" key="8">
    <source>
        <dbReference type="SAM" id="Coils"/>
    </source>
</evidence>